<organism evidence="1">
    <name type="scientific">Arion vulgaris</name>
    <dbReference type="NCBI Taxonomy" id="1028688"/>
    <lineage>
        <taxon>Eukaryota</taxon>
        <taxon>Metazoa</taxon>
        <taxon>Spiralia</taxon>
        <taxon>Lophotrochozoa</taxon>
        <taxon>Mollusca</taxon>
        <taxon>Gastropoda</taxon>
        <taxon>Heterobranchia</taxon>
        <taxon>Euthyneura</taxon>
        <taxon>Panpulmonata</taxon>
        <taxon>Eupulmonata</taxon>
        <taxon>Stylommatophora</taxon>
        <taxon>Helicina</taxon>
        <taxon>Arionoidea</taxon>
        <taxon>Arionidae</taxon>
        <taxon>Arion</taxon>
    </lineage>
</organism>
<feature type="non-terminal residue" evidence="1">
    <location>
        <position position="1"/>
    </location>
</feature>
<name>A0A0B7BND8_9EUPU</name>
<dbReference type="EMBL" id="HACG01046815">
    <property type="protein sequence ID" value="CEK93680.1"/>
    <property type="molecule type" value="Transcribed_RNA"/>
</dbReference>
<sequence length="55" mass="6579">QFDDKRRKKRPTWAQQFFYAHGAMLDYRFSDPLLGDPNYQYLSSQSTTHLNDEGH</sequence>
<dbReference type="AlphaFoldDB" id="A0A0B7BND8"/>
<evidence type="ECO:0000313" key="1">
    <source>
        <dbReference type="EMBL" id="CEK93680.1"/>
    </source>
</evidence>
<reference evidence="1" key="1">
    <citation type="submission" date="2014-12" db="EMBL/GenBank/DDBJ databases">
        <title>Insight into the proteome of Arion vulgaris.</title>
        <authorList>
            <person name="Aradska J."/>
            <person name="Bulat T."/>
            <person name="Smidak R."/>
            <person name="Sarate P."/>
            <person name="Gangsoo J."/>
            <person name="Sialana F."/>
            <person name="Bilban M."/>
            <person name="Lubec G."/>
        </authorList>
    </citation>
    <scope>NUCLEOTIDE SEQUENCE</scope>
    <source>
        <tissue evidence="1">Skin</tissue>
    </source>
</reference>
<gene>
    <name evidence="1" type="primary">ORF196588</name>
</gene>
<proteinExistence type="predicted"/>
<protein>
    <submittedName>
        <fullName evidence="1">Uncharacterized protein</fullName>
    </submittedName>
</protein>
<accession>A0A0B7BND8</accession>